<evidence type="ECO:0000313" key="11">
    <source>
        <dbReference type="Proteomes" id="UP000038083"/>
    </source>
</evidence>
<dbReference type="GO" id="GO:0008360">
    <property type="term" value="P:regulation of cell shape"/>
    <property type="evidence" value="ECO:0007669"/>
    <property type="project" value="UniProtKB-UniRule"/>
</dbReference>
<evidence type="ECO:0000256" key="2">
    <source>
        <dbReference type="ARBA" id="ARBA00022741"/>
    </source>
</evidence>
<proteinExistence type="inferred from homology"/>
<dbReference type="OrthoDB" id="9768127at2"/>
<evidence type="ECO:0000313" key="8">
    <source>
        <dbReference type="EMBL" id="CEN32814.1"/>
    </source>
</evidence>
<reference evidence="10 11" key="1">
    <citation type="submission" date="2015-01" db="EMBL/GenBank/DDBJ databases">
        <authorList>
            <person name="MANFREDI Pablo"/>
        </authorList>
    </citation>
    <scope>NUCLEOTIDE SEQUENCE [LARGE SCALE GENOMIC DNA]</scope>
    <source>
        <strain evidence="9 11">Ccy74</strain>
        <strain evidence="8 10">Ccyn2B</strain>
    </source>
</reference>
<comment type="subunit">
    <text evidence="6">Forms polymers.</text>
</comment>
<gene>
    <name evidence="6 9" type="primary">mreB</name>
    <name evidence="8" type="ORF">CCYN2B_120109</name>
    <name evidence="9" type="ORF">CCYN74_110055</name>
    <name evidence="7" type="ORF">CGC48_10490</name>
</gene>
<dbReference type="Proteomes" id="UP000038083">
    <property type="component" value="Unassembled WGS sequence"/>
</dbReference>
<accession>A0A0B7H8D9</accession>
<dbReference type="GO" id="GO:0005737">
    <property type="term" value="C:cytoplasm"/>
    <property type="evidence" value="ECO:0007669"/>
    <property type="project" value="UniProtKB-SubCell"/>
</dbReference>
<dbReference type="GO" id="GO:0000902">
    <property type="term" value="P:cell morphogenesis"/>
    <property type="evidence" value="ECO:0007669"/>
    <property type="project" value="InterPro"/>
</dbReference>
<keyword evidence="2 6" id="KW-0547">Nucleotide-binding</keyword>
<dbReference type="Pfam" id="PF06723">
    <property type="entry name" value="MreB_Mbl"/>
    <property type="match status" value="1"/>
</dbReference>
<feature type="binding site" evidence="6">
    <location>
        <begin position="211"/>
        <end position="214"/>
    </location>
    <ligand>
        <name>ATP</name>
        <dbReference type="ChEBI" id="CHEBI:30616"/>
    </ligand>
</feature>
<dbReference type="NCBIfam" id="NF010539">
    <property type="entry name" value="PRK13927.1"/>
    <property type="match status" value="1"/>
</dbReference>
<dbReference type="Proteomes" id="UP000242855">
    <property type="component" value="Chromosome"/>
</dbReference>
<evidence type="ECO:0000313" key="12">
    <source>
        <dbReference type="Proteomes" id="UP000242855"/>
    </source>
</evidence>
<dbReference type="InterPro" id="IPR043129">
    <property type="entry name" value="ATPase_NBD"/>
</dbReference>
<evidence type="ECO:0000313" key="10">
    <source>
        <dbReference type="Proteomes" id="UP000038055"/>
    </source>
</evidence>
<dbReference type="HAMAP" id="MF_02207">
    <property type="entry name" value="MreB"/>
    <property type="match status" value="1"/>
</dbReference>
<evidence type="ECO:0000256" key="6">
    <source>
        <dbReference type="HAMAP-Rule" id="MF_02207"/>
    </source>
</evidence>
<keyword evidence="4 6" id="KW-0133">Cell shape</keyword>
<dbReference type="InterPro" id="IPR004753">
    <property type="entry name" value="MreB"/>
</dbReference>
<dbReference type="KEGG" id="ccyn:CGC48_10490"/>
<keyword evidence="1 6" id="KW-0963">Cytoplasm</keyword>
<organism evidence="9 11">
    <name type="scientific">Capnocytophaga cynodegmi</name>
    <dbReference type="NCBI Taxonomy" id="28189"/>
    <lineage>
        <taxon>Bacteria</taxon>
        <taxon>Pseudomonadati</taxon>
        <taxon>Bacteroidota</taxon>
        <taxon>Flavobacteriia</taxon>
        <taxon>Flavobacteriales</taxon>
        <taxon>Flavobacteriaceae</taxon>
        <taxon>Capnocytophaga</taxon>
    </lineage>
</organism>
<dbReference type="GeneID" id="96782230"/>
<name>A0A0B7H8D9_9FLAO</name>
<dbReference type="CDD" id="cd10225">
    <property type="entry name" value="ASKHA_NBD_MreB-like"/>
    <property type="match status" value="1"/>
</dbReference>
<comment type="similarity">
    <text evidence="5 6">Belongs to the FtsA/MreB family.</text>
</comment>
<dbReference type="InterPro" id="IPR056546">
    <property type="entry name" value="MreB_MamK-like"/>
</dbReference>
<evidence type="ECO:0000256" key="4">
    <source>
        <dbReference type="ARBA" id="ARBA00022960"/>
    </source>
</evidence>
<dbReference type="GO" id="GO:0005524">
    <property type="term" value="F:ATP binding"/>
    <property type="evidence" value="ECO:0007669"/>
    <property type="project" value="UniProtKB-KW"/>
</dbReference>
<feature type="binding site" evidence="6">
    <location>
        <begin position="17"/>
        <end position="19"/>
    </location>
    <ligand>
        <name>ATP</name>
        <dbReference type="ChEBI" id="CHEBI:30616"/>
    </ligand>
</feature>
<sequence>MGFFDFLTEEIAIDLGTANTLIIHNDKVVVDSPSIVAQDRTSHKIIAVGKEARLMQGKTHPNIKTIRPLKDGVIADFDASEQMISMLIRSVPALKRRFFSPSLRMVVCIPSGITEVETRAVRESCERVNGKDIYLVHEPMAAAIGIGLDIMQPKGNMIIDIGGGTTEIAVIALGGIVCDKSVKIAGDIFNSDIVHYMRTQHNLYVGESTAENIKITIGAATEDLDLPPDDIMVQGRDLLTGKPKQVQVSYREMVKALDKSILRIEDSIMETLSQTPPELAADIYNTGIYMAGGGAMLRGLDKRISLKTDLPVYVAEDPLRAVVRGTGITLKNIDKFRSILLK</sequence>
<evidence type="ECO:0000313" key="9">
    <source>
        <dbReference type="EMBL" id="CEN34854.1"/>
    </source>
</evidence>
<dbReference type="RefSeq" id="WP_018280126.1">
    <property type="nucleotide sequence ID" value="NZ_BOQG01000005.1"/>
</dbReference>
<reference evidence="7 12" key="2">
    <citation type="journal article" date="2017" name="Genome Announc.">
        <title>Twelve Complete Reference Genomes of Clinical Isolates in the Capnocytophaga Genus.</title>
        <authorList>
            <person name="Villarma A."/>
            <person name="Gulvik C.A."/>
            <person name="Rowe L.A."/>
            <person name="Sheth M."/>
            <person name="Juieng P."/>
            <person name="Nicholson A.C."/>
            <person name="Loparev V.N."/>
            <person name="McQuiston J.R."/>
        </authorList>
    </citation>
    <scope>NUCLEOTIDE SEQUENCE [LARGE SCALE GENOMIC DNA]</scope>
    <source>
        <strain evidence="7 12">G7591</strain>
    </source>
</reference>
<dbReference type="SUPFAM" id="SSF53067">
    <property type="entry name" value="Actin-like ATPase domain"/>
    <property type="match status" value="2"/>
</dbReference>
<comment type="subcellular location">
    <subcellularLocation>
        <location evidence="6">Cytoplasm</location>
    </subcellularLocation>
    <text evidence="6">Membrane-associated.</text>
</comment>
<dbReference type="EMBL" id="CDOG01000003">
    <property type="protein sequence ID" value="CEN34854.1"/>
    <property type="molecule type" value="Genomic_DNA"/>
</dbReference>
<dbReference type="PANTHER" id="PTHR42749:SF1">
    <property type="entry name" value="CELL SHAPE-DETERMINING PROTEIN MREB"/>
    <property type="match status" value="1"/>
</dbReference>
<dbReference type="AlphaFoldDB" id="A0A0B7H8D9"/>
<dbReference type="PANTHER" id="PTHR42749">
    <property type="entry name" value="CELL SHAPE-DETERMINING PROTEIN MREB"/>
    <property type="match status" value="1"/>
</dbReference>
<dbReference type="Proteomes" id="UP000038055">
    <property type="component" value="Unassembled WGS sequence"/>
</dbReference>
<feature type="binding site" evidence="6">
    <location>
        <begin position="163"/>
        <end position="165"/>
    </location>
    <ligand>
        <name>ATP</name>
        <dbReference type="ChEBI" id="CHEBI:30616"/>
    </ligand>
</feature>
<dbReference type="EMBL" id="CDOD01000004">
    <property type="protein sequence ID" value="CEN32814.1"/>
    <property type="molecule type" value="Genomic_DNA"/>
</dbReference>
<dbReference type="eggNOG" id="COG1077">
    <property type="taxonomic scope" value="Bacteria"/>
</dbReference>
<dbReference type="Gene3D" id="3.30.420.40">
    <property type="match status" value="2"/>
</dbReference>
<evidence type="ECO:0000256" key="1">
    <source>
        <dbReference type="ARBA" id="ARBA00022490"/>
    </source>
</evidence>
<keyword evidence="10" id="KW-1185">Reference proteome</keyword>
<protein>
    <recommendedName>
        <fullName evidence="6">Cell shape-determining protein MreB</fullName>
    </recommendedName>
</protein>
<dbReference type="EMBL" id="CP022378">
    <property type="protein sequence ID" value="ATA69007.1"/>
    <property type="molecule type" value="Genomic_DNA"/>
</dbReference>
<dbReference type="STRING" id="28189.CCYN74_110055"/>
<keyword evidence="3 6" id="KW-0067">ATP-binding</keyword>
<evidence type="ECO:0000256" key="5">
    <source>
        <dbReference type="ARBA" id="ARBA00023458"/>
    </source>
</evidence>
<comment type="caution">
    <text evidence="6">Lacks conserved residue(s) required for the propagation of feature annotation.</text>
</comment>
<dbReference type="NCBIfam" id="TIGR00904">
    <property type="entry name" value="mreB"/>
    <property type="match status" value="1"/>
</dbReference>
<dbReference type="PRINTS" id="PR01652">
    <property type="entry name" value="SHAPEPROTEIN"/>
</dbReference>
<evidence type="ECO:0000256" key="3">
    <source>
        <dbReference type="ARBA" id="ARBA00022840"/>
    </source>
</evidence>
<comment type="function">
    <text evidence="6">Forms membrane-associated dynamic filaments that are essential for cell shape determination. Acts by regulating cell wall synthesis and cell elongation, and thus cell shape. A feedback loop between cell geometry and MreB localization may maintain elongated cell shape by targeting cell wall growth to regions of negative cell wall curvature.</text>
</comment>
<evidence type="ECO:0000313" key="7">
    <source>
        <dbReference type="EMBL" id="ATA69007.1"/>
    </source>
</evidence>